<sequence>MFAFKVVCQAQSQPTNGAFVMATDGSTTVGTFSCELGYSLRNVTMATSSVAVMDHGM</sequence>
<reference evidence="1" key="1">
    <citation type="journal article" date="2019" name="bioRxiv">
        <title>The Genome of the Zebra Mussel, Dreissena polymorpha: A Resource for Invasive Species Research.</title>
        <authorList>
            <person name="McCartney M.A."/>
            <person name="Auch B."/>
            <person name="Kono T."/>
            <person name="Mallez S."/>
            <person name="Zhang Y."/>
            <person name="Obille A."/>
            <person name="Becker A."/>
            <person name="Abrahante J.E."/>
            <person name="Garbe J."/>
            <person name="Badalamenti J.P."/>
            <person name="Herman A."/>
            <person name="Mangelson H."/>
            <person name="Liachko I."/>
            <person name="Sullivan S."/>
            <person name="Sone E.D."/>
            <person name="Koren S."/>
            <person name="Silverstein K.A.T."/>
            <person name="Beckman K.B."/>
            <person name="Gohl D.M."/>
        </authorList>
    </citation>
    <scope>NUCLEOTIDE SEQUENCE</scope>
    <source>
        <strain evidence="1">Duluth1</strain>
        <tissue evidence="1">Whole animal</tissue>
    </source>
</reference>
<evidence type="ECO:0000313" key="1">
    <source>
        <dbReference type="EMBL" id="KAH3840556.1"/>
    </source>
</evidence>
<accession>A0A9D4QR65</accession>
<protein>
    <submittedName>
        <fullName evidence="1">Uncharacterized protein</fullName>
    </submittedName>
</protein>
<keyword evidence="2" id="KW-1185">Reference proteome</keyword>
<dbReference type="Proteomes" id="UP000828390">
    <property type="component" value="Unassembled WGS sequence"/>
</dbReference>
<gene>
    <name evidence="1" type="ORF">DPMN_114006</name>
</gene>
<proteinExistence type="predicted"/>
<comment type="caution">
    <text evidence="1">The sequence shown here is derived from an EMBL/GenBank/DDBJ whole genome shotgun (WGS) entry which is preliminary data.</text>
</comment>
<name>A0A9D4QR65_DREPO</name>
<reference evidence="1" key="2">
    <citation type="submission" date="2020-11" db="EMBL/GenBank/DDBJ databases">
        <authorList>
            <person name="McCartney M.A."/>
            <person name="Auch B."/>
            <person name="Kono T."/>
            <person name="Mallez S."/>
            <person name="Becker A."/>
            <person name="Gohl D.M."/>
            <person name="Silverstein K.A.T."/>
            <person name="Koren S."/>
            <person name="Bechman K.B."/>
            <person name="Herman A."/>
            <person name="Abrahante J.E."/>
            <person name="Garbe J."/>
        </authorList>
    </citation>
    <scope>NUCLEOTIDE SEQUENCE</scope>
    <source>
        <strain evidence="1">Duluth1</strain>
        <tissue evidence="1">Whole animal</tissue>
    </source>
</reference>
<dbReference type="EMBL" id="JAIWYP010000004">
    <property type="protein sequence ID" value="KAH3840556.1"/>
    <property type="molecule type" value="Genomic_DNA"/>
</dbReference>
<dbReference type="AlphaFoldDB" id="A0A9D4QR65"/>
<evidence type="ECO:0000313" key="2">
    <source>
        <dbReference type="Proteomes" id="UP000828390"/>
    </source>
</evidence>
<organism evidence="1 2">
    <name type="scientific">Dreissena polymorpha</name>
    <name type="common">Zebra mussel</name>
    <name type="synonym">Mytilus polymorpha</name>
    <dbReference type="NCBI Taxonomy" id="45954"/>
    <lineage>
        <taxon>Eukaryota</taxon>
        <taxon>Metazoa</taxon>
        <taxon>Spiralia</taxon>
        <taxon>Lophotrochozoa</taxon>
        <taxon>Mollusca</taxon>
        <taxon>Bivalvia</taxon>
        <taxon>Autobranchia</taxon>
        <taxon>Heteroconchia</taxon>
        <taxon>Euheterodonta</taxon>
        <taxon>Imparidentia</taxon>
        <taxon>Neoheterodontei</taxon>
        <taxon>Myida</taxon>
        <taxon>Dreissenoidea</taxon>
        <taxon>Dreissenidae</taxon>
        <taxon>Dreissena</taxon>
    </lineage>
</organism>